<dbReference type="Proteomes" id="UP000076761">
    <property type="component" value="Unassembled WGS sequence"/>
</dbReference>
<dbReference type="InterPro" id="IPR004354">
    <property type="entry name" value="Meiotic_Rec114"/>
</dbReference>
<dbReference type="Pfam" id="PF03525">
    <property type="entry name" value="Meiotic_rec114"/>
    <property type="match status" value="1"/>
</dbReference>
<evidence type="ECO:0000313" key="2">
    <source>
        <dbReference type="EMBL" id="KZT29026.1"/>
    </source>
</evidence>
<feature type="compositionally biased region" description="Low complexity" evidence="1">
    <location>
        <begin position="373"/>
        <end position="388"/>
    </location>
</feature>
<accession>A0A165V1T6</accession>
<proteinExistence type="predicted"/>
<gene>
    <name evidence="2" type="ORF">NEOLEDRAFT_692378</name>
</gene>
<sequence length="472" mass="51381">MAHSNTATATHKLLKYSRSYPTQRTSIGSERAEAEWQHFTNPVIRLVLDTRKSAHGELESVRLRILWSMSASIDSMDVDQSEVTFEDLDLLSFSSLQGNGMLQSGNQAQSLPLKAVYRDTMVGIRYLHPRVIQPHSTPVYRRFQINFSNAAAASEFINAIRNVCPCKANLASVPNRSLTMNPCSNQVEHPAQDSARLLAGHNSLTGAAPTFSTAVSGSEVHRGSFRMEGTSDTHRVLPEAAHYQHTDSQSHVSTISDKYGNISYPAQFSQVTPVNENAMPSSRQGTTAMTFVPASASLPSSTRALQPPPAAPSTMDHIQATSILSVAGQSLPPLQAKSASSVAMRDNYNHNALPLYSSSDTDPLPPGDEHALPMPDTSPSSMDSDSVMMPPPPPPSRLPPTADVSVAPTTSSDPQSDSSVQLVTSLREIAELYKLPRAELQELVGQVIREEGFLQLLENLDHMWREKGYLNT</sequence>
<feature type="compositionally biased region" description="Low complexity" evidence="1">
    <location>
        <begin position="408"/>
        <end position="419"/>
    </location>
</feature>
<organism evidence="2 3">
    <name type="scientific">Neolentinus lepideus HHB14362 ss-1</name>
    <dbReference type="NCBI Taxonomy" id="1314782"/>
    <lineage>
        <taxon>Eukaryota</taxon>
        <taxon>Fungi</taxon>
        <taxon>Dikarya</taxon>
        <taxon>Basidiomycota</taxon>
        <taxon>Agaricomycotina</taxon>
        <taxon>Agaricomycetes</taxon>
        <taxon>Gloeophyllales</taxon>
        <taxon>Gloeophyllaceae</taxon>
        <taxon>Neolentinus</taxon>
    </lineage>
</organism>
<reference evidence="2 3" key="1">
    <citation type="journal article" date="2016" name="Mol. Biol. Evol.">
        <title>Comparative Genomics of Early-Diverging Mushroom-Forming Fungi Provides Insights into the Origins of Lignocellulose Decay Capabilities.</title>
        <authorList>
            <person name="Nagy L.G."/>
            <person name="Riley R."/>
            <person name="Tritt A."/>
            <person name="Adam C."/>
            <person name="Daum C."/>
            <person name="Floudas D."/>
            <person name="Sun H."/>
            <person name="Yadav J.S."/>
            <person name="Pangilinan J."/>
            <person name="Larsson K.H."/>
            <person name="Matsuura K."/>
            <person name="Barry K."/>
            <person name="Labutti K."/>
            <person name="Kuo R."/>
            <person name="Ohm R.A."/>
            <person name="Bhattacharya S.S."/>
            <person name="Shirouzu T."/>
            <person name="Yoshinaga Y."/>
            <person name="Martin F.M."/>
            <person name="Grigoriev I.V."/>
            <person name="Hibbett D.S."/>
        </authorList>
    </citation>
    <scope>NUCLEOTIDE SEQUENCE [LARGE SCALE GENOMIC DNA]</scope>
    <source>
        <strain evidence="2 3">HHB14362 ss-1</strain>
    </source>
</reference>
<keyword evidence="3" id="KW-1185">Reference proteome</keyword>
<evidence type="ECO:0000313" key="3">
    <source>
        <dbReference type="Proteomes" id="UP000076761"/>
    </source>
</evidence>
<dbReference type="AlphaFoldDB" id="A0A165V1T6"/>
<protein>
    <submittedName>
        <fullName evidence="2">Uncharacterized protein</fullName>
    </submittedName>
</protein>
<dbReference type="InParanoid" id="A0A165V1T6"/>
<dbReference type="GO" id="GO:0007131">
    <property type="term" value="P:reciprocal meiotic recombination"/>
    <property type="evidence" value="ECO:0007669"/>
    <property type="project" value="InterPro"/>
</dbReference>
<dbReference type="OrthoDB" id="3364736at2759"/>
<name>A0A165V1T6_9AGAM</name>
<dbReference type="EMBL" id="KV425555">
    <property type="protein sequence ID" value="KZT29026.1"/>
    <property type="molecule type" value="Genomic_DNA"/>
</dbReference>
<evidence type="ECO:0000256" key="1">
    <source>
        <dbReference type="SAM" id="MobiDB-lite"/>
    </source>
</evidence>
<feature type="compositionally biased region" description="Pro residues" evidence="1">
    <location>
        <begin position="389"/>
        <end position="398"/>
    </location>
</feature>
<feature type="region of interest" description="Disordered" evidence="1">
    <location>
        <begin position="353"/>
        <end position="419"/>
    </location>
</feature>